<evidence type="ECO:0000256" key="1">
    <source>
        <dbReference type="SAM" id="MobiDB-lite"/>
    </source>
</evidence>
<dbReference type="Pfam" id="PF13976">
    <property type="entry name" value="gag_pre-integrs"/>
    <property type="match status" value="1"/>
</dbReference>
<evidence type="ECO:0000259" key="2">
    <source>
        <dbReference type="Pfam" id="PF13976"/>
    </source>
</evidence>
<sequence length="169" mass="18763">MLTDGNDADHDSDNAEEDAKADADDDDDAADQDLSDTDPEEGAMEAEGVVPPDVVAVETMDKNPVWIWHRKTGHLGLGNMRKLLKMSTGIDITDKQIVALLGADCPVCYTTRASGDFSILVLTDDATRRTWKTGFGYKDQLPGLLKDLHNMIKRKYDTKIKSYRMDDEI</sequence>
<dbReference type="InterPro" id="IPR025724">
    <property type="entry name" value="GAG-pre-integrase_dom"/>
</dbReference>
<comment type="caution">
    <text evidence="3">The sequence shown here is derived from an EMBL/GenBank/DDBJ whole genome shotgun (WGS) entry which is preliminary data.</text>
</comment>
<dbReference type="EMBL" id="JAWDJX010000003">
    <property type="protein sequence ID" value="KAK3057710.1"/>
    <property type="molecule type" value="Genomic_DNA"/>
</dbReference>
<feature type="domain" description="GAG-pre-integrase" evidence="2">
    <location>
        <begin position="52"/>
        <end position="94"/>
    </location>
</feature>
<organism evidence="3 4">
    <name type="scientific">Extremus antarcticus</name>
    <dbReference type="NCBI Taxonomy" id="702011"/>
    <lineage>
        <taxon>Eukaryota</taxon>
        <taxon>Fungi</taxon>
        <taxon>Dikarya</taxon>
        <taxon>Ascomycota</taxon>
        <taxon>Pezizomycotina</taxon>
        <taxon>Dothideomycetes</taxon>
        <taxon>Dothideomycetidae</taxon>
        <taxon>Mycosphaerellales</taxon>
        <taxon>Extremaceae</taxon>
        <taxon>Extremus</taxon>
    </lineage>
</organism>
<name>A0AAJ0GHS5_9PEZI</name>
<dbReference type="Proteomes" id="UP001271007">
    <property type="component" value="Unassembled WGS sequence"/>
</dbReference>
<feature type="region of interest" description="Disordered" evidence="1">
    <location>
        <begin position="1"/>
        <end position="53"/>
    </location>
</feature>
<evidence type="ECO:0000313" key="3">
    <source>
        <dbReference type="EMBL" id="KAK3057710.1"/>
    </source>
</evidence>
<feature type="compositionally biased region" description="Acidic residues" evidence="1">
    <location>
        <begin position="23"/>
        <end position="44"/>
    </location>
</feature>
<proteinExistence type="predicted"/>
<accession>A0AAJ0GHS5</accession>
<feature type="compositionally biased region" description="Basic and acidic residues" evidence="1">
    <location>
        <begin position="7"/>
        <end position="22"/>
    </location>
</feature>
<protein>
    <recommendedName>
        <fullName evidence="2">GAG-pre-integrase domain-containing protein</fullName>
    </recommendedName>
</protein>
<dbReference type="AlphaFoldDB" id="A0AAJ0GHS5"/>
<gene>
    <name evidence="3" type="ORF">LTR09_001894</name>
</gene>
<keyword evidence="4" id="KW-1185">Reference proteome</keyword>
<reference evidence="3" key="1">
    <citation type="submission" date="2023-04" db="EMBL/GenBank/DDBJ databases">
        <title>Black Yeasts Isolated from many extreme environments.</title>
        <authorList>
            <person name="Coleine C."/>
            <person name="Stajich J.E."/>
            <person name="Selbmann L."/>
        </authorList>
    </citation>
    <scope>NUCLEOTIDE SEQUENCE</scope>
    <source>
        <strain evidence="3">CCFEE 5312</strain>
    </source>
</reference>
<evidence type="ECO:0000313" key="4">
    <source>
        <dbReference type="Proteomes" id="UP001271007"/>
    </source>
</evidence>